<evidence type="ECO:0008006" key="4">
    <source>
        <dbReference type="Google" id="ProtNLM"/>
    </source>
</evidence>
<organism evidence="2 3">
    <name type="scientific">Stentor coeruleus</name>
    <dbReference type="NCBI Taxonomy" id="5963"/>
    <lineage>
        <taxon>Eukaryota</taxon>
        <taxon>Sar</taxon>
        <taxon>Alveolata</taxon>
        <taxon>Ciliophora</taxon>
        <taxon>Postciliodesmatophora</taxon>
        <taxon>Heterotrichea</taxon>
        <taxon>Heterotrichida</taxon>
        <taxon>Stentoridae</taxon>
        <taxon>Stentor</taxon>
    </lineage>
</organism>
<feature type="chain" id="PRO_5012661261" description="Secreted protein" evidence="1">
    <location>
        <begin position="18"/>
        <end position="136"/>
    </location>
</feature>
<gene>
    <name evidence="2" type="ORF">SteCoe_29452</name>
</gene>
<dbReference type="EMBL" id="MPUH01000924">
    <property type="protein sequence ID" value="OMJ72161.1"/>
    <property type="molecule type" value="Genomic_DNA"/>
</dbReference>
<accession>A0A1R2B5V2</accession>
<comment type="caution">
    <text evidence="2">The sequence shown here is derived from an EMBL/GenBank/DDBJ whole genome shotgun (WGS) entry which is preliminary data.</text>
</comment>
<evidence type="ECO:0000256" key="1">
    <source>
        <dbReference type="SAM" id="SignalP"/>
    </source>
</evidence>
<name>A0A1R2B5V2_9CILI</name>
<keyword evidence="3" id="KW-1185">Reference proteome</keyword>
<proteinExistence type="predicted"/>
<protein>
    <recommendedName>
        <fullName evidence="4">Secreted protein</fullName>
    </recommendedName>
</protein>
<dbReference type="Proteomes" id="UP000187209">
    <property type="component" value="Unassembled WGS sequence"/>
</dbReference>
<keyword evidence="1" id="KW-0732">Signal</keyword>
<evidence type="ECO:0000313" key="2">
    <source>
        <dbReference type="EMBL" id="OMJ72161.1"/>
    </source>
</evidence>
<reference evidence="2 3" key="1">
    <citation type="submission" date="2016-11" db="EMBL/GenBank/DDBJ databases">
        <title>The macronuclear genome of Stentor coeruleus: a giant cell with tiny introns.</title>
        <authorList>
            <person name="Slabodnick M."/>
            <person name="Ruby J.G."/>
            <person name="Reiff S.B."/>
            <person name="Swart E.C."/>
            <person name="Gosai S."/>
            <person name="Prabakaran S."/>
            <person name="Witkowska E."/>
            <person name="Larue G.E."/>
            <person name="Fisher S."/>
            <person name="Freeman R.M."/>
            <person name="Gunawardena J."/>
            <person name="Chu W."/>
            <person name="Stover N.A."/>
            <person name="Gregory B.D."/>
            <person name="Nowacki M."/>
            <person name="Derisi J."/>
            <person name="Roy S.W."/>
            <person name="Marshall W.F."/>
            <person name="Sood P."/>
        </authorList>
    </citation>
    <scope>NUCLEOTIDE SEQUENCE [LARGE SCALE GENOMIC DNA]</scope>
    <source>
        <strain evidence="2">WM001</strain>
    </source>
</reference>
<dbReference type="AlphaFoldDB" id="A0A1R2B5V2"/>
<feature type="signal peptide" evidence="1">
    <location>
        <begin position="1"/>
        <end position="17"/>
    </location>
</feature>
<sequence length="136" mass="14887">MKSLLLIFSIHAILASGLKVVPLAIGSSCSLFADISNVQLQVTPWPMVPGSPTTCTLTGSLSKNETIGSVQIGQEYKSTWVNNLVTINTFYAKGQTFTFIYSFNSPTQSGSYNEKFTVLQNSTNNNILCWQFSFSI</sequence>
<evidence type="ECO:0000313" key="3">
    <source>
        <dbReference type="Proteomes" id="UP000187209"/>
    </source>
</evidence>